<evidence type="ECO:0000313" key="4">
    <source>
        <dbReference type="Proteomes" id="UP000783934"/>
    </source>
</evidence>
<dbReference type="InterPro" id="IPR051199">
    <property type="entry name" value="LPS_LOS_Heptosyltrfase"/>
</dbReference>
<dbReference type="SUPFAM" id="SSF53756">
    <property type="entry name" value="UDP-Glycosyltransferase/glycogen phosphorylase"/>
    <property type="match status" value="1"/>
</dbReference>
<dbReference type="Proteomes" id="UP000783934">
    <property type="component" value="Unassembled WGS sequence"/>
</dbReference>
<dbReference type="EMBL" id="JAATIZ010000006">
    <property type="protein sequence ID" value="NJB66308.1"/>
    <property type="molecule type" value="Genomic_DNA"/>
</dbReference>
<evidence type="ECO:0000256" key="1">
    <source>
        <dbReference type="ARBA" id="ARBA00022676"/>
    </source>
</evidence>
<dbReference type="RefSeq" id="WP_167662221.1">
    <property type="nucleotide sequence ID" value="NZ_BMCQ01000008.1"/>
</dbReference>
<sequence length="331" mass="37239">MSAGPLLVKNTSVVLLRARRFFGANIVNLPAIYFVKKYLNSAHLTLFSDNNLRTFYAQIPWVDLHYETQSFVKTWQRIPKNTSLLYCMRPSMDSAPLFKWFNGIPTTIGLDLRSGFLNSLFDVHVPCHLTQYRAIAHLAPLLAYSQAPLEPHYYLREALLDLAEPTSPENSVCLMPGAGGGEHKKWGIHQFFTCAQQLQKTYPSLHFHFVLGQNEAKEKAFLLQQPSAALNFSIQENLSLSALITLVENSLLTIANDCGPSHVSQCLTKPFIGLYKESNPEWFHAHSQSQSLSPTNGPVSSISHHHVMNASLRLLQQQKTRLTHQAGFRLA</sequence>
<evidence type="ECO:0000313" key="3">
    <source>
        <dbReference type="EMBL" id="NJB66308.1"/>
    </source>
</evidence>
<comment type="caution">
    <text evidence="3">The sequence shown here is derived from an EMBL/GenBank/DDBJ whole genome shotgun (WGS) entry which is preliminary data.</text>
</comment>
<evidence type="ECO:0000256" key="2">
    <source>
        <dbReference type="ARBA" id="ARBA00022679"/>
    </source>
</evidence>
<reference evidence="3 4" key="1">
    <citation type="submission" date="2020-03" db="EMBL/GenBank/DDBJ databases">
        <title>Genomic Encyclopedia of Type Strains, Phase IV (KMG-IV): sequencing the most valuable type-strain genomes for metagenomic binning, comparative biology and taxonomic classification.</title>
        <authorList>
            <person name="Goeker M."/>
        </authorList>
    </citation>
    <scope>NUCLEOTIDE SEQUENCE [LARGE SCALE GENOMIC DNA]</scope>
    <source>
        <strain evidence="3 4">DSM 26613</strain>
    </source>
</reference>
<dbReference type="Gene3D" id="3.40.50.2000">
    <property type="entry name" value="Glycogen Phosphorylase B"/>
    <property type="match status" value="1"/>
</dbReference>
<organism evidence="3 4">
    <name type="scientific">Paenalcaligenes hominis</name>
    <dbReference type="NCBI Taxonomy" id="643674"/>
    <lineage>
        <taxon>Bacteria</taxon>
        <taxon>Pseudomonadati</taxon>
        <taxon>Pseudomonadota</taxon>
        <taxon>Betaproteobacteria</taxon>
        <taxon>Burkholderiales</taxon>
        <taxon>Alcaligenaceae</taxon>
        <taxon>Paenalcaligenes</taxon>
    </lineage>
</organism>
<keyword evidence="2" id="KW-0808">Transferase</keyword>
<gene>
    <name evidence="3" type="ORF">GGR41_002573</name>
</gene>
<dbReference type="InterPro" id="IPR002201">
    <property type="entry name" value="Glyco_trans_9"/>
</dbReference>
<protein>
    <submittedName>
        <fullName evidence="3">ADP-heptose:LPS heptosyltransferase</fullName>
    </submittedName>
</protein>
<keyword evidence="1" id="KW-0328">Glycosyltransferase</keyword>
<accession>A0ABX0WU97</accession>
<name>A0ABX0WU97_9BURK</name>
<keyword evidence="4" id="KW-1185">Reference proteome</keyword>
<dbReference type="PANTHER" id="PTHR30160">
    <property type="entry name" value="TETRAACYLDISACCHARIDE 4'-KINASE-RELATED"/>
    <property type="match status" value="1"/>
</dbReference>
<proteinExistence type="predicted"/>
<dbReference type="Pfam" id="PF01075">
    <property type="entry name" value="Glyco_transf_9"/>
    <property type="match status" value="1"/>
</dbReference>